<keyword evidence="2 4" id="KW-0863">Zinc-finger</keyword>
<dbReference type="AlphaFoldDB" id="U5CXW2"/>
<dbReference type="Pfam" id="PF13920">
    <property type="entry name" value="zf-C3HC4_3"/>
    <property type="match status" value="1"/>
</dbReference>
<keyword evidence="3" id="KW-0862">Zinc</keyword>
<dbReference type="HOGENOM" id="CLU_038018_3_1_1"/>
<dbReference type="GO" id="GO:0004842">
    <property type="term" value="F:ubiquitin-protein transferase activity"/>
    <property type="evidence" value="ECO:0000318"/>
    <property type="project" value="GO_Central"/>
</dbReference>
<evidence type="ECO:0000256" key="2">
    <source>
        <dbReference type="ARBA" id="ARBA00022771"/>
    </source>
</evidence>
<dbReference type="InterPro" id="IPR013083">
    <property type="entry name" value="Znf_RING/FYVE/PHD"/>
</dbReference>
<proteinExistence type="predicted"/>
<name>U5CXW2_AMBTC</name>
<dbReference type="Gramene" id="ERN14815">
    <property type="protein sequence ID" value="ERN14815"/>
    <property type="gene ID" value="AMTR_s00032p00100570"/>
</dbReference>
<dbReference type="STRING" id="13333.U5CXW2"/>
<dbReference type="FunFam" id="1.10.1170.10:FF:000002">
    <property type="entry name" value="Baculoviral IAP repeat containing 7"/>
    <property type="match status" value="1"/>
</dbReference>
<dbReference type="GO" id="GO:0043067">
    <property type="term" value="P:regulation of programmed cell death"/>
    <property type="evidence" value="ECO:0000318"/>
    <property type="project" value="GO_Central"/>
</dbReference>
<dbReference type="Proteomes" id="UP000017836">
    <property type="component" value="Unassembled WGS sequence"/>
</dbReference>
<dbReference type="OrthoDB" id="1711136at2759"/>
<accession>U5CXW2</accession>
<evidence type="ECO:0000256" key="4">
    <source>
        <dbReference type="PROSITE-ProRule" id="PRU00175"/>
    </source>
</evidence>
<evidence type="ECO:0000313" key="6">
    <source>
        <dbReference type="EMBL" id="ERN14815.1"/>
    </source>
</evidence>
<evidence type="ECO:0000259" key="5">
    <source>
        <dbReference type="PROSITE" id="PS50089"/>
    </source>
</evidence>
<evidence type="ECO:0000313" key="7">
    <source>
        <dbReference type="Proteomes" id="UP000017836"/>
    </source>
</evidence>
<dbReference type="eggNOG" id="KOG1100">
    <property type="taxonomic scope" value="Eukaryota"/>
</dbReference>
<dbReference type="PANTHER" id="PTHR42647:SF12">
    <property type="entry name" value="BOI-RELATED E3 UBIQUITIN-PROTEIN LIGASE 2-RELATED"/>
    <property type="match status" value="1"/>
</dbReference>
<dbReference type="FunFam" id="3.30.40.10:FF:000239">
    <property type="entry name" value="probable BOI-related E3 ubiquitin-protein ligase 2"/>
    <property type="match status" value="1"/>
</dbReference>
<dbReference type="PROSITE" id="PS50089">
    <property type="entry name" value="ZF_RING_2"/>
    <property type="match status" value="1"/>
</dbReference>
<dbReference type="Gene3D" id="3.30.40.10">
    <property type="entry name" value="Zinc/RING finger domain, C3HC4 (zinc finger)"/>
    <property type="match status" value="1"/>
</dbReference>
<organism evidence="6 7">
    <name type="scientific">Amborella trichopoda</name>
    <dbReference type="NCBI Taxonomy" id="13333"/>
    <lineage>
        <taxon>Eukaryota</taxon>
        <taxon>Viridiplantae</taxon>
        <taxon>Streptophyta</taxon>
        <taxon>Embryophyta</taxon>
        <taxon>Tracheophyta</taxon>
        <taxon>Spermatophyta</taxon>
        <taxon>Magnoliopsida</taxon>
        <taxon>Amborellales</taxon>
        <taxon>Amborellaceae</taxon>
        <taxon>Amborella</taxon>
    </lineage>
</organism>
<keyword evidence="1" id="KW-0479">Metal-binding</keyword>
<dbReference type="GO" id="GO:0008270">
    <property type="term" value="F:zinc ion binding"/>
    <property type="evidence" value="ECO:0007669"/>
    <property type="project" value="UniProtKB-KW"/>
</dbReference>
<evidence type="ECO:0000256" key="3">
    <source>
        <dbReference type="ARBA" id="ARBA00022833"/>
    </source>
</evidence>
<dbReference type="PANTHER" id="PTHR42647">
    <property type="entry name" value="SBP (S-RIBONUCLEASE BINDING PROTEIN) FAMILY PROTEIN"/>
    <property type="match status" value="1"/>
</dbReference>
<sequence>MAVQAHHPFMADLANKEKISMENNNNINPGFGIPLSLNEAYQVNPIAANLFPYYNSEMIPAMNGAVISEPESGLTCGNFSRARKRGREPCCTQWPERHVIPAHYGFSAGFLSFFGEELAFHLVQQQQEIDHFIALHTEKVRMELEEKRRRHARRLFVAVEENMAKRLKAKEAEIEKIGKLNGVLEARVKSLCVETQIWQNLAKTNEATANALRCNLEQVLAQAEEEGYGDSGSCAGDAESSCKSEKVRERVEGGGEERERGCRGCGAEGASVLVLPCRHLCVCSACDARLQACPICNSVKKASVQVYLS</sequence>
<reference evidence="7" key="1">
    <citation type="journal article" date="2013" name="Science">
        <title>The Amborella genome and the evolution of flowering plants.</title>
        <authorList>
            <consortium name="Amborella Genome Project"/>
        </authorList>
    </citation>
    <scope>NUCLEOTIDE SEQUENCE [LARGE SCALE GENOMIC DNA]</scope>
</reference>
<evidence type="ECO:0000256" key="1">
    <source>
        <dbReference type="ARBA" id="ARBA00022723"/>
    </source>
</evidence>
<dbReference type="InterPro" id="IPR001841">
    <property type="entry name" value="Znf_RING"/>
</dbReference>
<feature type="domain" description="RING-type" evidence="5">
    <location>
        <begin position="262"/>
        <end position="297"/>
    </location>
</feature>
<keyword evidence="7" id="KW-1185">Reference proteome</keyword>
<dbReference type="EMBL" id="KI392518">
    <property type="protein sequence ID" value="ERN14815.1"/>
    <property type="molecule type" value="Genomic_DNA"/>
</dbReference>
<protein>
    <recommendedName>
        <fullName evidence="5">RING-type domain-containing protein</fullName>
    </recommendedName>
</protein>
<dbReference type="OMA" id="ELMMHNN"/>
<gene>
    <name evidence="6" type="ORF">AMTR_s00032p00100570</name>
</gene>